<dbReference type="SUPFAM" id="SSF53448">
    <property type="entry name" value="Nucleotide-diphospho-sugar transferases"/>
    <property type="match status" value="1"/>
</dbReference>
<proteinExistence type="inferred from homology"/>
<dbReference type="CDD" id="cd02511">
    <property type="entry name" value="Beta4Glucosyltransferase"/>
    <property type="match status" value="1"/>
</dbReference>
<keyword evidence="3" id="KW-0808">Transferase</keyword>
<dbReference type="EMBL" id="LO017727">
    <property type="protein sequence ID" value="CRH05071.1"/>
    <property type="molecule type" value="Genomic_DNA"/>
</dbReference>
<organism evidence="3">
    <name type="scientific">Magnetococcus massalia (strain MO-1)</name>
    <dbReference type="NCBI Taxonomy" id="451514"/>
    <lineage>
        <taxon>Bacteria</taxon>
        <taxon>Pseudomonadati</taxon>
        <taxon>Pseudomonadota</taxon>
        <taxon>Magnetococcia</taxon>
        <taxon>Magnetococcales</taxon>
        <taxon>Magnetococcaceae</taxon>
        <taxon>Magnetococcus</taxon>
    </lineage>
</organism>
<dbReference type="AlphaFoldDB" id="A0A1S7LGK1"/>
<reference evidence="3" key="1">
    <citation type="submission" date="2015-04" db="EMBL/GenBank/DDBJ databases">
        <authorList>
            <person name="Syromyatnikov M.Y."/>
            <person name="Popov V.N."/>
        </authorList>
    </citation>
    <scope>NUCLEOTIDE SEQUENCE</scope>
    <source>
        <strain evidence="3">MO-1</strain>
    </source>
</reference>
<dbReference type="InterPro" id="IPR029044">
    <property type="entry name" value="Nucleotide-diphossugar_trans"/>
</dbReference>
<dbReference type="PANTHER" id="PTHR43630">
    <property type="entry name" value="POLY-BETA-1,6-N-ACETYL-D-GLUCOSAMINE SYNTHASE"/>
    <property type="match status" value="1"/>
</dbReference>
<dbReference type="Pfam" id="PF00535">
    <property type="entry name" value="Glycos_transf_2"/>
    <property type="match status" value="1"/>
</dbReference>
<sequence>MRRLPISGVIITLNEAHRLEACLATLQFCQEILVVDSGSNDQTVAVAEASGARVVVQSWLGYGAQKQFAIDQAQNDWVLCLDADEQLEEALQQEIIERFSQGSPEPGVAFEMPRRNRFMGRWLNHGEGYPDPNLRLFNRQQGRWSQDPVHEHVTVDGTVERLRGAIRHQSEESLEHYLAKQNRYTTLQAKRLVAQGKKVGLTKLLISPLLRFLKFYLLRLGFLDGLPGLVHISIGCMNSHLKYAKAWAMQQRAAEK</sequence>
<dbReference type="GO" id="GO:0016740">
    <property type="term" value="F:transferase activity"/>
    <property type="evidence" value="ECO:0007669"/>
    <property type="project" value="UniProtKB-KW"/>
</dbReference>
<name>A0A1S7LGK1_MAGMO</name>
<dbReference type="PANTHER" id="PTHR43630:SF2">
    <property type="entry name" value="GLYCOSYLTRANSFERASE"/>
    <property type="match status" value="1"/>
</dbReference>
<feature type="domain" description="Glycosyltransferase 2-like" evidence="2">
    <location>
        <begin position="9"/>
        <end position="103"/>
    </location>
</feature>
<evidence type="ECO:0000256" key="1">
    <source>
        <dbReference type="ARBA" id="ARBA00038494"/>
    </source>
</evidence>
<evidence type="ECO:0000259" key="2">
    <source>
        <dbReference type="Pfam" id="PF00535"/>
    </source>
</evidence>
<dbReference type="Gene3D" id="3.90.550.10">
    <property type="entry name" value="Spore Coat Polysaccharide Biosynthesis Protein SpsA, Chain A"/>
    <property type="match status" value="1"/>
</dbReference>
<accession>A0A1S7LGK1</accession>
<gene>
    <name evidence="3" type="ORF">MAGMO_0872</name>
</gene>
<dbReference type="InterPro" id="IPR001173">
    <property type="entry name" value="Glyco_trans_2-like"/>
</dbReference>
<evidence type="ECO:0000313" key="3">
    <source>
        <dbReference type="EMBL" id="CRH05071.1"/>
    </source>
</evidence>
<comment type="similarity">
    <text evidence="1">Belongs to the glycosyltransferase 2 family. WaaE/KdtX subfamily.</text>
</comment>
<protein>
    <submittedName>
        <fullName evidence="3">Putative GT2: Lipopolysaccharide core biosynthesis glycosyltransferase waaE</fullName>
    </submittedName>
</protein>